<dbReference type="PANTHER" id="PTHR43428:SF1">
    <property type="entry name" value="ARSENATE REDUCTASE"/>
    <property type="match status" value="1"/>
</dbReference>
<dbReference type="InterPro" id="IPR036196">
    <property type="entry name" value="Ptyr_pPase_sf"/>
</dbReference>
<dbReference type="PANTHER" id="PTHR43428">
    <property type="entry name" value="ARSENATE REDUCTASE"/>
    <property type="match status" value="1"/>
</dbReference>
<dbReference type="STRING" id="226505.SAMN05444394_1025"/>
<dbReference type="AlphaFoldDB" id="A0A1N6DJP9"/>
<gene>
    <name evidence="3" type="ORF">SAMN05444394_1025</name>
</gene>
<evidence type="ECO:0000313" key="3">
    <source>
        <dbReference type="EMBL" id="SIN71059.1"/>
    </source>
</evidence>
<evidence type="ECO:0000259" key="2">
    <source>
        <dbReference type="SMART" id="SM00226"/>
    </source>
</evidence>
<evidence type="ECO:0000313" key="4">
    <source>
        <dbReference type="Proteomes" id="UP000185221"/>
    </source>
</evidence>
<dbReference type="SMART" id="SM00226">
    <property type="entry name" value="LMWPc"/>
    <property type="match status" value="1"/>
</dbReference>
<evidence type="ECO:0000256" key="1">
    <source>
        <dbReference type="ARBA" id="ARBA00022849"/>
    </source>
</evidence>
<reference evidence="4" key="1">
    <citation type="submission" date="2016-11" db="EMBL/GenBank/DDBJ databases">
        <authorList>
            <person name="Varghese N."/>
            <person name="Submissions S."/>
        </authorList>
    </citation>
    <scope>NUCLEOTIDE SEQUENCE [LARGE SCALE GENOMIC DNA]</scope>
    <source>
        <strain evidence="4">DSM 15292</strain>
    </source>
</reference>
<keyword evidence="1" id="KW-0059">Arsenical resistance</keyword>
<feature type="domain" description="Phosphotyrosine protein phosphatase I" evidence="2">
    <location>
        <begin position="44"/>
        <end position="193"/>
    </location>
</feature>
<accession>A0A1N6DJP9</accession>
<dbReference type="GO" id="GO:0046685">
    <property type="term" value="P:response to arsenic-containing substance"/>
    <property type="evidence" value="ECO:0007669"/>
    <property type="project" value="UniProtKB-KW"/>
</dbReference>
<dbReference type="Gene3D" id="3.40.50.2300">
    <property type="match status" value="1"/>
</dbReference>
<organism evidence="3 4">
    <name type="scientific">Algoriphagus halophilus</name>
    <dbReference type="NCBI Taxonomy" id="226505"/>
    <lineage>
        <taxon>Bacteria</taxon>
        <taxon>Pseudomonadati</taxon>
        <taxon>Bacteroidota</taxon>
        <taxon>Cytophagia</taxon>
        <taxon>Cytophagales</taxon>
        <taxon>Cyclobacteriaceae</taxon>
        <taxon>Algoriphagus</taxon>
    </lineage>
</organism>
<sequence length="208" mass="23725">MELYPKLEQTLTEVQQTPIQESRKLELAPLIQYITQKLNNGDPVNLNFICTHNSRRSQFSQVWAQVASDYYGIDIGSYSGGVEITAFNPRAINSLKEMGFEIQSSPGSNPTYEIKYAKDRAAIIAFSKIFSDEINPKNDFAAVMTCDHADKNCPFIPGAEVRLPLKYEDPKLFDDTELERQMYRERSIQIASELFYVFGMVQKQVSQT</sequence>
<dbReference type="EMBL" id="FSRC01000001">
    <property type="protein sequence ID" value="SIN71059.1"/>
    <property type="molecule type" value="Genomic_DNA"/>
</dbReference>
<dbReference type="RefSeq" id="WP_074223724.1">
    <property type="nucleotide sequence ID" value="NZ_FSRC01000001.1"/>
</dbReference>
<dbReference type="InterPro" id="IPR023485">
    <property type="entry name" value="Ptyr_pPase"/>
</dbReference>
<dbReference type="Proteomes" id="UP000185221">
    <property type="component" value="Unassembled WGS sequence"/>
</dbReference>
<protein>
    <submittedName>
        <fullName evidence="3">Arsenate reductase</fullName>
    </submittedName>
</protein>
<dbReference type="OrthoDB" id="9793058at2"/>
<dbReference type="SUPFAM" id="SSF52788">
    <property type="entry name" value="Phosphotyrosine protein phosphatases I"/>
    <property type="match status" value="1"/>
</dbReference>
<name>A0A1N6DJP9_9BACT</name>
<keyword evidence="4" id="KW-1185">Reference proteome</keyword>
<proteinExistence type="predicted"/>